<dbReference type="Ensembl" id="ENSCATT00000022341.1">
    <property type="protein sequence ID" value="ENSCATP00000006161.1"/>
    <property type="gene ID" value="ENSCATG00000019420.1"/>
</dbReference>
<reference evidence="1" key="2">
    <citation type="submission" date="2025-09" db="UniProtKB">
        <authorList>
            <consortium name="Ensembl"/>
        </authorList>
    </citation>
    <scope>IDENTIFICATION</scope>
</reference>
<name>A0A2K5KZN5_CERAT</name>
<protein>
    <submittedName>
        <fullName evidence="1">Uncharacterized protein</fullName>
    </submittedName>
</protein>
<dbReference type="AlphaFoldDB" id="A0A2K5KZN5"/>
<evidence type="ECO:0000313" key="2">
    <source>
        <dbReference type="Proteomes" id="UP000233060"/>
    </source>
</evidence>
<organism evidence="1 2">
    <name type="scientific">Cercocebus atys</name>
    <name type="common">Sooty mangabey</name>
    <name type="synonym">Cercocebus torquatus atys</name>
    <dbReference type="NCBI Taxonomy" id="9531"/>
    <lineage>
        <taxon>Eukaryota</taxon>
        <taxon>Metazoa</taxon>
        <taxon>Chordata</taxon>
        <taxon>Craniata</taxon>
        <taxon>Vertebrata</taxon>
        <taxon>Euteleostomi</taxon>
        <taxon>Mammalia</taxon>
        <taxon>Eutheria</taxon>
        <taxon>Euarchontoglires</taxon>
        <taxon>Primates</taxon>
        <taxon>Haplorrhini</taxon>
        <taxon>Catarrhini</taxon>
        <taxon>Cercopithecidae</taxon>
        <taxon>Cercopithecinae</taxon>
        <taxon>Cercocebus</taxon>
    </lineage>
</organism>
<dbReference type="Bgee" id="ENSCATG00000019420">
    <property type="expression patterns" value="Expressed in pituitary gland and 11 other cell types or tissues"/>
</dbReference>
<proteinExistence type="predicted"/>
<dbReference type="Proteomes" id="UP000233060">
    <property type="component" value="Unassembled WGS sequence"/>
</dbReference>
<keyword evidence="2" id="KW-1185">Reference proteome</keyword>
<dbReference type="GeneTree" id="ENSGT00910000147637"/>
<dbReference type="OMA" id="CPCHDHR"/>
<reference evidence="1" key="1">
    <citation type="submission" date="2025-08" db="UniProtKB">
        <authorList>
            <consortium name="Ensembl"/>
        </authorList>
    </citation>
    <scope>IDENTIFICATION</scope>
</reference>
<sequence>ITAVFSLRYTRAHTRALPAQWPGGLTEALGKGEFFHLPPPGRRAWSQVSRPHCWLPPFCTCSSYKGPTPGGYLVECVVSAPGCPCHDHRPCFCNDDDPGLSHLLKRKSQSVAVASYFN</sequence>
<evidence type="ECO:0000313" key="1">
    <source>
        <dbReference type="Ensembl" id="ENSCATP00000006161.1"/>
    </source>
</evidence>
<accession>A0A2K5KZN5</accession>